<evidence type="ECO:0000313" key="2">
    <source>
        <dbReference type="EMBL" id="QEX21181.1"/>
    </source>
</evidence>
<evidence type="ECO:0000313" key="3">
    <source>
        <dbReference type="Proteomes" id="UP000325797"/>
    </source>
</evidence>
<dbReference type="Proteomes" id="UP000325797">
    <property type="component" value="Chromosome"/>
</dbReference>
<feature type="compositionally biased region" description="Basic and acidic residues" evidence="1">
    <location>
        <begin position="17"/>
        <end position="26"/>
    </location>
</feature>
<accession>A0A5J6MV72</accession>
<dbReference type="AlphaFoldDB" id="A0A5J6MV72"/>
<keyword evidence="3" id="KW-1185">Reference proteome</keyword>
<sequence>MANRFWKKLSATLGFKAEGESGRSEDQAAETPPSPGSSLASFEARASALIRDREALVAGKIHFLNLSSIKEAYGDGWPAVRERVATATESILRQFVKAPDFHTQLSDDIYVVMFDSADEVQARARCGLIGLEIQRKLFGNAEGLGQVTVASAVARIDGSVALPDENPMTAILAALSAAKDGPATLQGDTDADDPEFAWRAFKVAGQEPPAGPAPGGAPDAADSVEQLLKKLESQIGQANLAVPLTQHIQYDPQAHSREHNAMAREAAEKAAIAPTDAMRIDSPIDAAMRSGPKTATTAPADGRFQYFPVWRSTKNAVTSYRLDIHCDIDGGTGDLVEISQWTDRPEILAAIDRLVVRKGIADLAAMLRQGTKALVVLPLHFASLDKPAKRRSLLSMIEAAPLDIRRLLILEICDSYAGDWAQVPGILTACRRSCRDVALRLSLDQIDMTRVQAAGVKLVGGDLREHPWTESAAMQKMNAFAGAAATANLETYIYCLHTTSLAVAAACAGFDYLSGRAIAEQVPMPVGVFPFSALSLYTQHQVERVKAAS</sequence>
<dbReference type="OrthoDB" id="7335474at2"/>
<gene>
    <name evidence="2" type="ORF">FRZ61_11030</name>
</gene>
<dbReference type="RefSeq" id="WP_151115527.1">
    <property type="nucleotide sequence ID" value="NZ_CP042582.1"/>
</dbReference>
<reference evidence="2 3" key="1">
    <citation type="submission" date="2019-08" db="EMBL/GenBank/DDBJ databases">
        <title>Hyperibacter terrae gen. nov., sp. nov. and Hyperibacter viscosus sp. nov., two new members in the family Rhodospirillaceae isolated from the rhizosphere of Hypericum perforatum.</title>
        <authorList>
            <person name="Noviana Z."/>
        </authorList>
    </citation>
    <scope>NUCLEOTIDE SEQUENCE [LARGE SCALE GENOMIC DNA]</scope>
    <source>
        <strain evidence="2 3">R5959</strain>
    </source>
</reference>
<feature type="region of interest" description="Disordered" evidence="1">
    <location>
        <begin position="17"/>
        <end position="39"/>
    </location>
</feature>
<dbReference type="KEGG" id="hadh:FRZ61_11030"/>
<proteinExistence type="predicted"/>
<organism evidence="2 3">
    <name type="scientific">Hypericibacter adhaerens</name>
    <dbReference type="NCBI Taxonomy" id="2602016"/>
    <lineage>
        <taxon>Bacteria</taxon>
        <taxon>Pseudomonadati</taxon>
        <taxon>Pseudomonadota</taxon>
        <taxon>Alphaproteobacteria</taxon>
        <taxon>Rhodospirillales</taxon>
        <taxon>Dongiaceae</taxon>
        <taxon>Hypericibacter</taxon>
    </lineage>
</organism>
<evidence type="ECO:0000256" key="1">
    <source>
        <dbReference type="SAM" id="MobiDB-lite"/>
    </source>
</evidence>
<name>A0A5J6MV72_9PROT</name>
<protein>
    <submittedName>
        <fullName evidence="2">Uncharacterized protein</fullName>
    </submittedName>
</protein>
<dbReference type="EMBL" id="CP042582">
    <property type="protein sequence ID" value="QEX21181.1"/>
    <property type="molecule type" value="Genomic_DNA"/>
</dbReference>